<name>A0A562V4J6_9ACTN</name>
<dbReference type="SUPFAM" id="SSF54909">
    <property type="entry name" value="Dimeric alpha+beta barrel"/>
    <property type="match status" value="1"/>
</dbReference>
<dbReference type="OrthoDB" id="255603at2"/>
<gene>
    <name evidence="1" type="ORF">LX16_3580</name>
</gene>
<evidence type="ECO:0000313" key="2">
    <source>
        <dbReference type="Proteomes" id="UP000321617"/>
    </source>
</evidence>
<protein>
    <recommendedName>
        <fullName evidence="3">Antibiotic biosynthesis monooxygenase</fullName>
    </recommendedName>
</protein>
<keyword evidence="2" id="KW-1185">Reference proteome</keyword>
<comment type="caution">
    <text evidence="1">The sequence shown here is derived from an EMBL/GenBank/DDBJ whole genome shotgun (WGS) entry which is preliminary data.</text>
</comment>
<reference evidence="1 2" key="1">
    <citation type="journal article" date="2013" name="Stand. Genomic Sci.">
        <title>Genomic Encyclopedia of Type Strains, Phase I: The one thousand microbial genomes (KMG-I) project.</title>
        <authorList>
            <person name="Kyrpides N.C."/>
            <person name="Woyke T."/>
            <person name="Eisen J.A."/>
            <person name="Garrity G."/>
            <person name="Lilburn T.G."/>
            <person name="Beck B.J."/>
            <person name="Whitman W.B."/>
            <person name="Hugenholtz P."/>
            <person name="Klenk H.P."/>
        </authorList>
    </citation>
    <scope>NUCLEOTIDE SEQUENCE [LARGE SCALE GENOMIC DNA]</scope>
    <source>
        <strain evidence="1 2">DSM 45044</strain>
    </source>
</reference>
<dbReference type="RefSeq" id="WP_147140211.1">
    <property type="nucleotide sequence ID" value="NZ_BAABIJ010000002.1"/>
</dbReference>
<dbReference type="Proteomes" id="UP000321617">
    <property type="component" value="Unassembled WGS sequence"/>
</dbReference>
<sequence>MTAVRIHHYTVDPADLAQLLARRGELIAGIRAGFTGLQETRLTRLEDGSYEDVWRWETAEQRDAAVAASAAFPPVAQTLALTHDATVGNGDIIDER</sequence>
<dbReference type="AlphaFoldDB" id="A0A562V4J6"/>
<dbReference type="EMBL" id="VLLL01000006">
    <property type="protein sequence ID" value="TWJ12814.1"/>
    <property type="molecule type" value="Genomic_DNA"/>
</dbReference>
<dbReference type="InterPro" id="IPR011008">
    <property type="entry name" value="Dimeric_a/b-barrel"/>
</dbReference>
<accession>A0A562V4J6</accession>
<proteinExistence type="predicted"/>
<evidence type="ECO:0000313" key="1">
    <source>
        <dbReference type="EMBL" id="TWJ12814.1"/>
    </source>
</evidence>
<evidence type="ECO:0008006" key="3">
    <source>
        <dbReference type="Google" id="ProtNLM"/>
    </source>
</evidence>
<organism evidence="1 2">
    <name type="scientific">Stackebrandtia albiflava</name>
    <dbReference type="NCBI Taxonomy" id="406432"/>
    <lineage>
        <taxon>Bacteria</taxon>
        <taxon>Bacillati</taxon>
        <taxon>Actinomycetota</taxon>
        <taxon>Actinomycetes</taxon>
        <taxon>Glycomycetales</taxon>
        <taxon>Glycomycetaceae</taxon>
        <taxon>Stackebrandtia</taxon>
    </lineage>
</organism>